<dbReference type="GeneID" id="64670987"/>
<sequence>MQMEISGQDQDGYDAEPNFFHGMHQLSQISQPRPQQRPGRLKRFRLAMTSRPQSDPTPAPAPPTTSPPVAVTTTFKTRLRHSFTRHALSPIVDVPFAKAKERNVAAGAPGKDPDIVPDEYLDAVEPDPDMQQQQQPLQQAVAVHTDPGEHGAKKSYICC</sequence>
<evidence type="ECO:0000256" key="1">
    <source>
        <dbReference type="SAM" id="MobiDB-lite"/>
    </source>
</evidence>
<evidence type="ECO:0000313" key="3">
    <source>
        <dbReference type="Proteomes" id="UP001195769"/>
    </source>
</evidence>
<comment type="caution">
    <text evidence="2">The sequence shown here is derived from an EMBL/GenBank/DDBJ whole genome shotgun (WGS) entry which is preliminary data.</text>
</comment>
<feature type="region of interest" description="Disordered" evidence="1">
    <location>
        <begin position="103"/>
        <end position="122"/>
    </location>
</feature>
<dbReference type="EMBL" id="JABBWK010000010">
    <property type="protein sequence ID" value="KAG1904451.1"/>
    <property type="molecule type" value="Genomic_DNA"/>
</dbReference>
<proteinExistence type="predicted"/>
<organism evidence="2 3">
    <name type="scientific">Suillus fuscotomentosus</name>
    <dbReference type="NCBI Taxonomy" id="1912939"/>
    <lineage>
        <taxon>Eukaryota</taxon>
        <taxon>Fungi</taxon>
        <taxon>Dikarya</taxon>
        <taxon>Basidiomycota</taxon>
        <taxon>Agaricomycotina</taxon>
        <taxon>Agaricomycetes</taxon>
        <taxon>Agaricomycetidae</taxon>
        <taxon>Boletales</taxon>
        <taxon>Suillineae</taxon>
        <taxon>Suillaceae</taxon>
        <taxon>Suillus</taxon>
    </lineage>
</organism>
<accession>A0AAD4HQ40</accession>
<dbReference type="RefSeq" id="XP_041230026.1">
    <property type="nucleotide sequence ID" value="XM_041376689.1"/>
</dbReference>
<keyword evidence="3" id="KW-1185">Reference proteome</keyword>
<feature type="region of interest" description="Disordered" evidence="1">
    <location>
        <begin position="1"/>
        <end position="70"/>
    </location>
</feature>
<feature type="compositionally biased region" description="Pro residues" evidence="1">
    <location>
        <begin position="55"/>
        <end position="66"/>
    </location>
</feature>
<reference evidence="2" key="1">
    <citation type="journal article" date="2020" name="New Phytol.">
        <title>Comparative genomics reveals dynamic genome evolution in host specialist ectomycorrhizal fungi.</title>
        <authorList>
            <person name="Lofgren L.A."/>
            <person name="Nguyen N.H."/>
            <person name="Vilgalys R."/>
            <person name="Ruytinx J."/>
            <person name="Liao H.L."/>
            <person name="Branco S."/>
            <person name="Kuo A."/>
            <person name="LaButti K."/>
            <person name="Lipzen A."/>
            <person name="Andreopoulos W."/>
            <person name="Pangilinan J."/>
            <person name="Riley R."/>
            <person name="Hundley H."/>
            <person name="Na H."/>
            <person name="Barry K."/>
            <person name="Grigoriev I.V."/>
            <person name="Stajich J.E."/>
            <person name="Kennedy P.G."/>
        </authorList>
    </citation>
    <scope>NUCLEOTIDE SEQUENCE</scope>
    <source>
        <strain evidence="2">FC203</strain>
    </source>
</reference>
<dbReference type="Proteomes" id="UP001195769">
    <property type="component" value="Unassembled WGS sequence"/>
</dbReference>
<protein>
    <submittedName>
        <fullName evidence="2">Uncharacterized protein</fullName>
    </submittedName>
</protein>
<dbReference type="AlphaFoldDB" id="A0AAD4HQ40"/>
<feature type="region of interest" description="Disordered" evidence="1">
    <location>
        <begin position="127"/>
        <end position="159"/>
    </location>
</feature>
<evidence type="ECO:0000313" key="2">
    <source>
        <dbReference type="EMBL" id="KAG1904451.1"/>
    </source>
</evidence>
<name>A0AAD4HQ40_9AGAM</name>
<gene>
    <name evidence="2" type="ORF">F5891DRAFT_977299</name>
</gene>